<sequence length="62" mass="7456">MFSHNEIVTLLCLFCCLCVAIVIHFILDIFSKKKWVMPPDTPICYHKLKKKHKQKKKKRKKK</sequence>
<dbReference type="EMBL" id="BK015006">
    <property type="protein sequence ID" value="DAD86737.1"/>
    <property type="molecule type" value="Genomic_DNA"/>
</dbReference>
<accession>A0A8S5MWL4</accession>
<proteinExistence type="predicted"/>
<keyword evidence="1" id="KW-1133">Transmembrane helix</keyword>
<evidence type="ECO:0000313" key="2">
    <source>
        <dbReference type="EMBL" id="DAD86737.1"/>
    </source>
</evidence>
<keyword evidence="1" id="KW-0812">Transmembrane</keyword>
<reference evidence="2" key="1">
    <citation type="journal article" date="2021" name="Proc. Natl. Acad. Sci. U.S.A.">
        <title>A Catalog of Tens of Thousands of Viruses from Human Metagenomes Reveals Hidden Associations with Chronic Diseases.</title>
        <authorList>
            <person name="Tisza M.J."/>
            <person name="Buck C.B."/>
        </authorList>
    </citation>
    <scope>NUCLEOTIDE SEQUENCE</scope>
    <source>
        <strain evidence="2">Ct3wi9</strain>
    </source>
</reference>
<feature type="transmembrane region" description="Helical" evidence="1">
    <location>
        <begin position="6"/>
        <end position="27"/>
    </location>
</feature>
<evidence type="ECO:0000256" key="1">
    <source>
        <dbReference type="SAM" id="Phobius"/>
    </source>
</evidence>
<keyword evidence="1" id="KW-0472">Membrane</keyword>
<protein>
    <submittedName>
        <fullName evidence="2">Uncharacterized protein</fullName>
    </submittedName>
</protein>
<organism evidence="2">
    <name type="scientific">Myoviridae sp. ct3wi9</name>
    <dbReference type="NCBI Taxonomy" id="2826610"/>
    <lineage>
        <taxon>Viruses</taxon>
        <taxon>Duplodnaviria</taxon>
        <taxon>Heunggongvirae</taxon>
        <taxon>Uroviricota</taxon>
        <taxon>Caudoviricetes</taxon>
    </lineage>
</organism>
<name>A0A8S5MWL4_9CAUD</name>